<evidence type="ECO:0000256" key="2">
    <source>
        <dbReference type="ARBA" id="ARBA00012513"/>
    </source>
</evidence>
<reference evidence="14" key="1">
    <citation type="submission" date="2017-02" db="UniProtKB">
        <authorList>
            <consortium name="WormBaseParasite"/>
        </authorList>
    </citation>
    <scope>IDENTIFICATION</scope>
</reference>
<dbReference type="PANTHER" id="PTHR27001:SF939">
    <property type="entry name" value="INTERLEUKIN 1 RECEPTOR ASSOCIATED KINASE 1"/>
    <property type="match status" value="1"/>
</dbReference>
<keyword evidence="3 11" id="KW-0723">Serine/threonine-protein kinase</keyword>
<dbReference type="Pfam" id="PF07714">
    <property type="entry name" value="PK_Tyr_Ser-Thr"/>
    <property type="match status" value="1"/>
</dbReference>
<dbReference type="PROSITE" id="PS50011">
    <property type="entry name" value="PROTEIN_KINASE_DOM"/>
    <property type="match status" value="1"/>
</dbReference>
<proteinExistence type="inferred from homology"/>
<evidence type="ECO:0000256" key="1">
    <source>
        <dbReference type="ARBA" id="ARBA00008718"/>
    </source>
</evidence>
<dbReference type="SMART" id="SM00220">
    <property type="entry name" value="S_TKc"/>
    <property type="match status" value="1"/>
</dbReference>
<keyword evidence="6" id="KW-0418">Kinase</keyword>
<dbReference type="STRING" id="131310.A0A0N4Z321"/>
<dbReference type="CDD" id="cd14066">
    <property type="entry name" value="STKc_IRAK"/>
    <property type="match status" value="1"/>
</dbReference>
<evidence type="ECO:0000256" key="9">
    <source>
        <dbReference type="ARBA" id="ARBA00048679"/>
    </source>
</evidence>
<dbReference type="SUPFAM" id="SSF56112">
    <property type="entry name" value="Protein kinase-like (PK-like)"/>
    <property type="match status" value="1"/>
</dbReference>
<dbReference type="InterPro" id="IPR001245">
    <property type="entry name" value="Ser-Thr/Tyr_kinase_cat_dom"/>
</dbReference>
<name>A0A0N4Z321_PARTI</name>
<dbReference type="Gene3D" id="1.10.533.10">
    <property type="entry name" value="Death Domain, Fas"/>
    <property type="match status" value="1"/>
</dbReference>
<evidence type="ECO:0000256" key="8">
    <source>
        <dbReference type="ARBA" id="ARBA00047899"/>
    </source>
</evidence>
<evidence type="ECO:0000259" key="12">
    <source>
        <dbReference type="PROSITE" id="PS50011"/>
    </source>
</evidence>
<dbReference type="GO" id="GO:0004674">
    <property type="term" value="F:protein serine/threonine kinase activity"/>
    <property type="evidence" value="ECO:0007669"/>
    <property type="project" value="UniProtKB-KW"/>
</dbReference>
<comment type="catalytic activity">
    <reaction evidence="8">
        <text>L-threonyl-[protein] + ATP = O-phospho-L-threonyl-[protein] + ADP + H(+)</text>
        <dbReference type="Rhea" id="RHEA:46608"/>
        <dbReference type="Rhea" id="RHEA-COMP:11060"/>
        <dbReference type="Rhea" id="RHEA-COMP:11605"/>
        <dbReference type="ChEBI" id="CHEBI:15378"/>
        <dbReference type="ChEBI" id="CHEBI:30013"/>
        <dbReference type="ChEBI" id="CHEBI:30616"/>
        <dbReference type="ChEBI" id="CHEBI:61977"/>
        <dbReference type="ChEBI" id="CHEBI:456216"/>
        <dbReference type="EC" id="2.7.11.1"/>
    </reaction>
</comment>
<dbReference type="Proteomes" id="UP000038045">
    <property type="component" value="Unplaced"/>
</dbReference>
<evidence type="ECO:0000256" key="11">
    <source>
        <dbReference type="RuleBase" id="RU000304"/>
    </source>
</evidence>
<dbReference type="AlphaFoldDB" id="A0A0N4Z321"/>
<dbReference type="WBParaSite" id="PTRK_0000130200.1">
    <property type="protein sequence ID" value="PTRK_0000130200.1"/>
    <property type="gene ID" value="PTRK_0000130200"/>
</dbReference>
<keyword evidence="13" id="KW-1185">Reference proteome</keyword>
<evidence type="ECO:0000313" key="14">
    <source>
        <dbReference type="WBParaSite" id="PTRK_0000130200.1"/>
    </source>
</evidence>
<evidence type="ECO:0000256" key="10">
    <source>
        <dbReference type="PROSITE-ProRule" id="PRU10141"/>
    </source>
</evidence>
<evidence type="ECO:0000256" key="3">
    <source>
        <dbReference type="ARBA" id="ARBA00022527"/>
    </source>
</evidence>
<feature type="binding site" evidence="10">
    <location>
        <position position="220"/>
    </location>
    <ligand>
        <name>ATP</name>
        <dbReference type="ChEBI" id="CHEBI:30616"/>
    </ligand>
</feature>
<dbReference type="FunFam" id="1.10.510.10:FF:000754">
    <property type="entry name" value="Interleukin-1 receptor-associated kinase"/>
    <property type="match status" value="1"/>
</dbReference>
<dbReference type="PROSITE" id="PS00108">
    <property type="entry name" value="PROTEIN_KINASE_ST"/>
    <property type="match status" value="1"/>
</dbReference>
<evidence type="ECO:0000256" key="7">
    <source>
        <dbReference type="ARBA" id="ARBA00022840"/>
    </source>
</evidence>
<dbReference type="InterPro" id="IPR017441">
    <property type="entry name" value="Protein_kinase_ATP_BS"/>
</dbReference>
<keyword evidence="5 10" id="KW-0547">Nucleotide-binding</keyword>
<dbReference type="Gene3D" id="3.30.200.20">
    <property type="entry name" value="Phosphorylase Kinase, domain 1"/>
    <property type="match status" value="1"/>
</dbReference>
<sequence>MADEKYTYIYEIPSAVIWELSNLLDSGNAWKQIALHTPTITYRDVEACSKYGVTGSPTEAIIRILGSKGYKVTDLYKILARGGLIKCMKYLRECVPKELHVLEKLYIETNDEDKLQNMHIIDTFSPKISGASFPLNISKGERNDNLKECSIFKDVSVSLKSSMENTLTVNYQELVEATNNFADSQILGKGGYGVVYRGCWKHIDVAVKRILPKNQPSVAKRESEKFVQSFQELRTLTKYRHDNILPLYGFSMDGPEPCLVYQFMTNGSVEDRLICRRQTEPLTWEQRIMIAKGTAKALNFLHSIPKNPIIHRDVKTANILLSQFMEPKLGDFGLSRDGYTDANEGVTSPLIVSHIKGTMAYLPPEYINERQISTKLDVYSFGIVLLELATGLRPYSEGQQPHGLIDYVLHHRKKVLNKEENVKDFLVDRRLQSTTDCFDIFYNLLNIGLLCGEKNVDKRPDIEIVSKELLK</sequence>
<evidence type="ECO:0000256" key="5">
    <source>
        <dbReference type="ARBA" id="ARBA00022741"/>
    </source>
</evidence>
<dbReference type="PANTHER" id="PTHR27001">
    <property type="entry name" value="OS01G0253100 PROTEIN"/>
    <property type="match status" value="1"/>
</dbReference>
<comment type="similarity">
    <text evidence="1">Belongs to the protein kinase superfamily. TKL Ser/Thr protein kinase family. Pelle subfamily.</text>
</comment>
<dbReference type="EC" id="2.7.11.1" evidence="2"/>
<protein>
    <recommendedName>
        <fullName evidence="2">non-specific serine/threonine protein kinase</fullName>
        <ecNumber evidence="2">2.7.11.1</ecNumber>
    </recommendedName>
</protein>
<evidence type="ECO:0000256" key="6">
    <source>
        <dbReference type="ARBA" id="ARBA00022777"/>
    </source>
</evidence>
<feature type="domain" description="Protein kinase" evidence="12">
    <location>
        <begin position="181"/>
        <end position="471"/>
    </location>
</feature>
<dbReference type="PROSITE" id="PS00107">
    <property type="entry name" value="PROTEIN_KINASE_ATP"/>
    <property type="match status" value="1"/>
</dbReference>
<dbReference type="InterPro" id="IPR011009">
    <property type="entry name" value="Kinase-like_dom_sf"/>
</dbReference>
<dbReference type="InterPro" id="IPR008271">
    <property type="entry name" value="Ser/Thr_kinase_AS"/>
</dbReference>
<dbReference type="GO" id="GO:0005886">
    <property type="term" value="C:plasma membrane"/>
    <property type="evidence" value="ECO:0007669"/>
    <property type="project" value="TreeGrafter"/>
</dbReference>
<keyword evidence="7 10" id="KW-0067">ATP-binding</keyword>
<dbReference type="SUPFAM" id="SSF47986">
    <property type="entry name" value="DEATH domain"/>
    <property type="match status" value="1"/>
</dbReference>
<dbReference type="Gene3D" id="1.10.510.10">
    <property type="entry name" value="Transferase(Phosphotransferase) domain 1"/>
    <property type="match status" value="1"/>
</dbReference>
<accession>A0A0N4Z321</accession>
<comment type="catalytic activity">
    <reaction evidence="9">
        <text>L-seryl-[protein] + ATP = O-phospho-L-seryl-[protein] + ADP + H(+)</text>
        <dbReference type="Rhea" id="RHEA:17989"/>
        <dbReference type="Rhea" id="RHEA-COMP:9863"/>
        <dbReference type="Rhea" id="RHEA-COMP:11604"/>
        <dbReference type="ChEBI" id="CHEBI:15378"/>
        <dbReference type="ChEBI" id="CHEBI:29999"/>
        <dbReference type="ChEBI" id="CHEBI:30616"/>
        <dbReference type="ChEBI" id="CHEBI:83421"/>
        <dbReference type="ChEBI" id="CHEBI:456216"/>
        <dbReference type="EC" id="2.7.11.1"/>
    </reaction>
</comment>
<dbReference type="InterPro" id="IPR011029">
    <property type="entry name" value="DEATH-like_dom_sf"/>
</dbReference>
<organism evidence="13 14">
    <name type="scientific">Parastrongyloides trichosuri</name>
    <name type="common">Possum-specific nematode worm</name>
    <dbReference type="NCBI Taxonomy" id="131310"/>
    <lineage>
        <taxon>Eukaryota</taxon>
        <taxon>Metazoa</taxon>
        <taxon>Ecdysozoa</taxon>
        <taxon>Nematoda</taxon>
        <taxon>Chromadorea</taxon>
        <taxon>Rhabditida</taxon>
        <taxon>Tylenchina</taxon>
        <taxon>Panagrolaimomorpha</taxon>
        <taxon>Strongyloidoidea</taxon>
        <taxon>Strongyloididae</taxon>
        <taxon>Parastrongyloides</taxon>
    </lineage>
</organism>
<keyword evidence="4" id="KW-0808">Transferase</keyword>
<evidence type="ECO:0000313" key="13">
    <source>
        <dbReference type="Proteomes" id="UP000038045"/>
    </source>
</evidence>
<dbReference type="GO" id="GO:0005524">
    <property type="term" value="F:ATP binding"/>
    <property type="evidence" value="ECO:0007669"/>
    <property type="project" value="UniProtKB-UniRule"/>
</dbReference>
<dbReference type="InterPro" id="IPR000719">
    <property type="entry name" value="Prot_kinase_dom"/>
</dbReference>
<evidence type="ECO:0000256" key="4">
    <source>
        <dbReference type="ARBA" id="ARBA00022679"/>
    </source>
</evidence>